<dbReference type="PROSITE" id="PS50835">
    <property type="entry name" value="IG_LIKE"/>
    <property type="match status" value="1"/>
</dbReference>
<keyword evidence="4" id="KW-1185">Reference proteome</keyword>
<accession>A0A1H9ETB5</accession>
<reference evidence="4" key="1">
    <citation type="submission" date="2016-10" db="EMBL/GenBank/DDBJ databases">
        <authorList>
            <person name="Varghese N."/>
            <person name="Submissions S."/>
        </authorList>
    </citation>
    <scope>NUCLEOTIDE SEQUENCE [LARGE SCALE GENOMIC DNA]</scope>
    <source>
        <strain evidence="4">CGMCC 4.578</strain>
    </source>
</reference>
<organism evidence="3 4">
    <name type="scientific">Lentzea flaviverrucosa</name>
    <dbReference type="NCBI Taxonomy" id="200379"/>
    <lineage>
        <taxon>Bacteria</taxon>
        <taxon>Bacillati</taxon>
        <taxon>Actinomycetota</taxon>
        <taxon>Actinomycetes</taxon>
        <taxon>Pseudonocardiales</taxon>
        <taxon>Pseudonocardiaceae</taxon>
        <taxon>Lentzea</taxon>
    </lineage>
</organism>
<dbReference type="OrthoDB" id="3689942at2"/>
<feature type="compositionally biased region" description="Polar residues" evidence="1">
    <location>
        <begin position="28"/>
        <end position="42"/>
    </location>
</feature>
<dbReference type="PROSITE" id="PS51257">
    <property type="entry name" value="PROKAR_LIPOPROTEIN"/>
    <property type="match status" value="1"/>
</dbReference>
<evidence type="ECO:0000313" key="3">
    <source>
        <dbReference type="EMBL" id="SEQ28921.1"/>
    </source>
</evidence>
<evidence type="ECO:0000256" key="1">
    <source>
        <dbReference type="SAM" id="MobiDB-lite"/>
    </source>
</evidence>
<evidence type="ECO:0000259" key="2">
    <source>
        <dbReference type="PROSITE" id="PS50835"/>
    </source>
</evidence>
<dbReference type="RefSeq" id="WP_143086625.1">
    <property type="nucleotide sequence ID" value="NZ_FOFT01000002.1"/>
</dbReference>
<sequence length="351" mass="37940">MALRQRFTLGVLLGAVVLTTACTGSGGDQQPQDNGAAQQTEVQVEPGVSEPYKAKALADGKNRAIDACGLHDPDAAQKATGDEPDEILPSSSGLNECDLRTHQGEFKSTWTFYLEIGAAYDAARRRDDAPEKLGGMDVFVSEEERTCTISRPIDDNHAVQVRVSASVMSNEKPAKPACQVAREYVTALAPVWQDMPKHGSGRTQPELTLVKLDPCKAASATLDMFEEGYLETGGPMSCTARSAKVTPPQKRDKGVGRPEVNVLWTMNSDPSKLIKAGDDTAREVTVEGRKVVLSKGSFGCTSYIVWDDQVKVDQDNRGDGDELTQQIRVQTATCDNAEEVVKKILAKVGQR</sequence>
<dbReference type="EMBL" id="FOFT01000002">
    <property type="protein sequence ID" value="SEQ28921.1"/>
    <property type="molecule type" value="Genomic_DNA"/>
</dbReference>
<proteinExistence type="predicted"/>
<feature type="region of interest" description="Disordered" evidence="1">
    <location>
        <begin position="72"/>
        <end position="95"/>
    </location>
</feature>
<evidence type="ECO:0000313" key="4">
    <source>
        <dbReference type="Proteomes" id="UP000199028"/>
    </source>
</evidence>
<feature type="domain" description="Ig-like" evidence="2">
    <location>
        <begin position="205"/>
        <end position="301"/>
    </location>
</feature>
<dbReference type="AlphaFoldDB" id="A0A1H9ETB5"/>
<name>A0A1H9ETB5_9PSEU</name>
<feature type="region of interest" description="Disordered" evidence="1">
    <location>
        <begin position="26"/>
        <end position="46"/>
    </location>
</feature>
<dbReference type="Proteomes" id="UP000199028">
    <property type="component" value="Unassembled WGS sequence"/>
</dbReference>
<dbReference type="InterPro" id="IPR007110">
    <property type="entry name" value="Ig-like_dom"/>
</dbReference>
<protein>
    <recommendedName>
        <fullName evidence="2">Ig-like domain-containing protein</fullName>
    </recommendedName>
</protein>
<gene>
    <name evidence="3" type="ORF">SAMN05216195_10265</name>
</gene>